<evidence type="ECO:0000313" key="4">
    <source>
        <dbReference type="EMBL" id="SHM42917.1"/>
    </source>
</evidence>
<dbReference type="Gene3D" id="3.30.9.10">
    <property type="entry name" value="D-Amino Acid Oxidase, subunit A, domain 2"/>
    <property type="match status" value="1"/>
</dbReference>
<dbReference type="AlphaFoldDB" id="A0A1M7IRD1"/>
<dbReference type="Proteomes" id="UP000184444">
    <property type="component" value="Unassembled WGS sequence"/>
</dbReference>
<dbReference type="STRING" id="53463.SAMN05444389_10960"/>
<evidence type="ECO:0000256" key="1">
    <source>
        <dbReference type="ARBA" id="ARBA00023002"/>
    </source>
</evidence>
<dbReference type="SUPFAM" id="SSF51905">
    <property type="entry name" value="FAD/NAD(P)-binding domain"/>
    <property type="match status" value="1"/>
</dbReference>
<sequence length="392" mass="42138">MTAKLHAAVIGGGAAGMATALELARQGAKVTVLEADALGSGSSGRSVGVVGTQMTDPFQLLMRRYGQARFREWEGQGFRFNHIGYLRLARTPAQMRALEESQRMQEEAGFRARVLAPEEMVQLIPHLSVEGLAGGIFGPDDGFLDPYELCTFLGARLREQGGEIRQFCKVTGVARRSGGYRLETTKGGLDCDVVVNAAGAWAPKVAAMFGQELHIFPERHEAMAILLDQPLDYTMPMVMDLIDGQGTGLNFRHEKPNELISEIHKVSTGTFSDPDDYNDQCMDASREYLAELLLERLPDLPGARLGRGWAGLYPITADHKPFAGPVDPSEPGLITAGGGGGYGIQLSPVIGIAAADWALHGAVVSAPGLEALRPSPDRNRPVSAAANHEEQH</sequence>
<dbReference type="InterPro" id="IPR006076">
    <property type="entry name" value="FAD-dep_OxRdtase"/>
</dbReference>
<organism evidence="4 5">
    <name type="scientific">Paracoccus solventivorans</name>
    <dbReference type="NCBI Taxonomy" id="53463"/>
    <lineage>
        <taxon>Bacteria</taxon>
        <taxon>Pseudomonadati</taxon>
        <taxon>Pseudomonadota</taxon>
        <taxon>Alphaproteobacteria</taxon>
        <taxon>Rhodobacterales</taxon>
        <taxon>Paracoccaceae</taxon>
        <taxon>Paracoccus</taxon>
    </lineage>
</organism>
<reference evidence="5" key="1">
    <citation type="submission" date="2016-11" db="EMBL/GenBank/DDBJ databases">
        <authorList>
            <person name="Varghese N."/>
            <person name="Submissions S."/>
        </authorList>
    </citation>
    <scope>NUCLEOTIDE SEQUENCE [LARGE SCALE GENOMIC DNA]</scope>
    <source>
        <strain evidence="5">DSM 6637</strain>
    </source>
</reference>
<keyword evidence="1" id="KW-0560">Oxidoreductase</keyword>
<evidence type="ECO:0000259" key="3">
    <source>
        <dbReference type="Pfam" id="PF01266"/>
    </source>
</evidence>
<dbReference type="Gene3D" id="3.50.50.60">
    <property type="entry name" value="FAD/NAD(P)-binding domain"/>
    <property type="match status" value="1"/>
</dbReference>
<dbReference type="RefSeq" id="WP_084732138.1">
    <property type="nucleotide sequence ID" value="NZ_FRCK01000009.1"/>
</dbReference>
<keyword evidence="5" id="KW-1185">Reference proteome</keyword>
<dbReference type="PANTHER" id="PTHR13847:SF287">
    <property type="entry name" value="FAD-DEPENDENT OXIDOREDUCTASE DOMAIN-CONTAINING PROTEIN 1"/>
    <property type="match status" value="1"/>
</dbReference>
<proteinExistence type="predicted"/>
<name>A0A1M7IRD1_9RHOB</name>
<dbReference type="InterPro" id="IPR036188">
    <property type="entry name" value="FAD/NAD-bd_sf"/>
</dbReference>
<evidence type="ECO:0000256" key="2">
    <source>
        <dbReference type="SAM" id="MobiDB-lite"/>
    </source>
</evidence>
<dbReference type="GO" id="GO:0005737">
    <property type="term" value="C:cytoplasm"/>
    <property type="evidence" value="ECO:0007669"/>
    <property type="project" value="TreeGrafter"/>
</dbReference>
<feature type="domain" description="FAD dependent oxidoreductase" evidence="3">
    <location>
        <begin position="7"/>
        <end position="357"/>
    </location>
</feature>
<dbReference type="PANTHER" id="PTHR13847">
    <property type="entry name" value="SARCOSINE DEHYDROGENASE-RELATED"/>
    <property type="match status" value="1"/>
</dbReference>
<feature type="region of interest" description="Disordered" evidence="2">
    <location>
        <begin position="369"/>
        <end position="392"/>
    </location>
</feature>
<dbReference type="EMBL" id="FRCK01000009">
    <property type="protein sequence ID" value="SHM42917.1"/>
    <property type="molecule type" value="Genomic_DNA"/>
</dbReference>
<dbReference type="Pfam" id="PF01266">
    <property type="entry name" value="DAO"/>
    <property type="match status" value="1"/>
</dbReference>
<dbReference type="OrthoDB" id="7156675at2"/>
<dbReference type="GO" id="GO:0016491">
    <property type="term" value="F:oxidoreductase activity"/>
    <property type="evidence" value="ECO:0007669"/>
    <property type="project" value="UniProtKB-KW"/>
</dbReference>
<gene>
    <name evidence="4" type="ORF">SAMN05444389_10960</name>
</gene>
<accession>A0A1M7IRD1</accession>
<evidence type="ECO:0000313" key="5">
    <source>
        <dbReference type="Proteomes" id="UP000184444"/>
    </source>
</evidence>
<protein>
    <submittedName>
        <fullName evidence="4">Sarcosine oxidase subunit beta</fullName>
    </submittedName>
</protein>